<feature type="transmembrane region" description="Helical" evidence="9">
    <location>
        <begin position="239"/>
        <end position="258"/>
    </location>
</feature>
<evidence type="ECO:0000256" key="5">
    <source>
        <dbReference type="ARBA" id="ARBA00022679"/>
    </source>
</evidence>
<dbReference type="GO" id="GO:0016020">
    <property type="term" value="C:membrane"/>
    <property type="evidence" value="ECO:0007669"/>
    <property type="project" value="UniProtKB-SubCell"/>
</dbReference>
<keyword evidence="6 11" id="KW-0418">Kinase</keyword>
<dbReference type="InterPro" id="IPR005467">
    <property type="entry name" value="His_kinase_dom"/>
</dbReference>
<gene>
    <name evidence="11" type="ORF">DWY25_07230</name>
</gene>
<reference evidence="11 12" key="1">
    <citation type="submission" date="2018-08" db="EMBL/GenBank/DDBJ databases">
        <title>A genome reference for cultivated species of the human gut microbiota.</title>
        <authorList>
            <person name="Zou Y."/>
            <person name="Xue W."/>
            <person name="Luo G."/>
        </authorList>
    </citation>
    <scope>NUCLEOTIDE SEQUENCE [LARGE SCALE GENOMIC DNA]</scope>
    <source>
        <strain evidence="11 12">AF24-29</strain>
    </source>
</reference>
<dbReference type="InterPro" id="IPR003661">
    <property type="entry name" value="HisK_dim/P_dom"/>
</dbReference>
<dbReference type="RefSeq" id="WP_117894674.1">
    <property type="nucleotide sequence ID" value="NZ_CABJCV010000007.1"/>
</dbReference>
<feature type="coiled-coil region" evidence="8">
    <location>
        <begin position="354"/>
        <end position="388"/>
    </location>
</feature>
<dbReference type="Proteomes" id="UP000284178">
    <property type="component" value="Unassembled WGS sequence"/>
</dbReference>
<keyword evidence="9" id="KW-1133">Transmembrane helix</keyword>
<dbReference type="InterPro" id="IPR036097">
    <property type="entry name" value="HisK_dim/P_sf"/>
</dbReference>
<dbReference type="FunFam" id="3.30.565.10:FF:000006">
    <property type="entry name" value="Sensor histidine kinase WalK"/>
    <property type="match status" value="1"/>
</dbReference>
<evidence type="ECO:0000256" key="1">
    <source>
        <dbReference type="ARBA" id="ARBA00000085"/>
    </source>
</evidence>
<dbReference type="Pfam" id="PF00512">
    <property type="entry name" value="HisKA"/>
    <property type="match status" value="1"/>
</dbReference>
<name>A0A412G331_9FIRM</name>
<dbReference type="GeneID" id="83015196"/>
<evidence type="ECO:0000256" key="6">
    <source>
        <dbReference type="ARBA" id="ARBA00022777"/>
    </source>
</evidence>
<feature type="transmembrane region" description="Helical" evidence="9">
    <location>
        <begin position="178"/>
        <end position="202"/>
    </location>
</feature>
<dbReference type="InterPro" id="IPR004358">
    <property type="entry name" value="Sig_transdc_His_kin-like_C"/>
</dbReference>
<dbReference type="PANTHER" id="PTHR43711">
    <property type="entry name" value="TWO-COMPONENT HISTIDINE KINASE"/>
    <property type="match status" value="1"/>
</dbReference>
<dbReference type="InterPro" id="IPR036890">
    <property type="entry name" value="HATPase_C_sf"/>
</dbReference>
<protein>
    <recommendedName>
        <fullName evidence="3">histidine kinase</fullName>
        <ecNumber evidence="3">2.7.13.3</ecNumber>
    </recommendedName>
</protein>
<keyword evidence="5" id="KW-0808">Transferase</keyword>
<evidence type="ECO:0000313" key="11">
    <source>
        <dbReference type="EMBL" id="RGR74873.1"/>
    </source>
</evidence>
<feature type="domain" description="Histidine kinase" evidence="10">
    <location>
        <begin position="395"/>
        <end position="605"/>
    </location>
</feature>
<dbReference type="Gene3D" id="3.30.565.10">
    <property type="entry name" value="Histidine kinase-like ATPase, C-terminal domain"/>
    <property type="match status" value="1"/>
</dbReference>
<evidence type="ECO:0000256" key="8">
    <source>
        <dbReference type="SAM" id="Coils"/>
    </source>
</evidence>
<dbReference type="SMART" id="SM00388">
    <property type="entry name" value="HisKA"/>
    <property type="match status" value="1"/>
</dbReference>
<comment type="subcellular location">
    <subcellularLocation>
        <location evidence="2">Membrane</location>
    </subcellularLocation>
</comment>
<evidence type="ECO:0000259" key="10">
    <source>
        <dbReference type="PROSITE" id="PS50109"/>
    </source>
</evidence>
<dbReference type="PANTHER" id="PTHR43711:SF1">
    <property type="entry name" value="HISTIDINE KINASE 1"/>
    <property type="match status" value="1"/>
</dbReference>
<evidence type="ECO:0000256" key="4">
    <source>
        <dbReference type="ARBA" id="ARBA00022553"/>
    </source>
</evidence>
<sequence length="615" mass="68637">MQKKNIVITAALWLGIVVCTCLIMIRLNNTFPALHSGDQIDSRITDTVYTLKLEGASPVSLVFPSETAVDDLTLLIVKSSPNQITLNGAPVENDSASYRRPVAVAITGQFYDPIQKVYRITLAIDSLPSKVQFYLGLGNQLQKAISAFDFLTTLSLGVLIGMLINGLSLCLFKPSEHYIKVFCFYLLILLIWTLGGSSLQLPAVLRSIYGSISAYMYTLLMISGSLLCLQIYASDPGFWIRRLFHPVVIVGVCVLLDFSKFILSNDVLEIMKFSFSLIGAAAVIAAAARKEKLSFLLLAAYAVTEGLRLLPQLADKGVFQESLMMTRFRAAHIFDMPFAFLCLVLINYRFAEAFKKSEKQAGLLEEMNQQLDQKVEQRTHELIEAETTRHNLMTNVFHDLRSPLFVLRGYFTILKAGDGNEETYSVIDDRLNYLTRLVEDLFLIAKLEDKKVLFNFTRVEFCLVVQDLVASCALEAQEKQIVLRPQLQSHVECWADPVRIRQAISNLLQNALLYTPPEGTITVTLTVDTKVCVLKIADTGKGIPPADLDKIFTKYYRVQGNGNKKSTGLGLSIAQEIIVQHHGEITVESQLGRGSVFTIRLPVLPDQFETVRPSE</sequence>
<dbReference type="EMBL" id="QRUP01000007">
    <property type="protein sequence ID" value="RGR74873.1"/>
    <property type="molecule type" value="Genomic_DNA"/>
</dbReference>
<dbReference type="Pfam" id="PF02518">
    <property type="entry name" value="HATPase_c"/>
    <property type="match status" value="1"/>
</dbReference>
<comment type="caution">
    <text evidence="11">The sequence shown here is derived from an EMBL/GenBank/DDBJ whole genome shotgun (WGS) entry which is preliminary data.</text>
</comment>
<organism evidence="11 12">
    <name type="scientific">Holdemania filiformis</name>
    <dbReference type="NCBI Taxonomy" id="61171"/>
    <lineage>
        <taxon>Bacteria</taxon>
        <taxon>Bacillati</taxon>
        <taxon>Bacillota</taxon>
        <taxon>Erysipelotrichia</taxon>
        <taxon>Erysipelotrichales</taxon>
        <taxon>Erysipelotrichaceae</taxon>
        <taxon>Holdemania</taxon>
    </lineage>
</organism>
<evidence type="ECO:0000256" key="7">
    <source>
        <dbReference type="ARBA" id="ARBA00023012"/>
    </source>
</evidence>
<evidence type="ECO:0000256" key="3">
    <source>
        <dbReference type="ARBA" id="ARBA00012438"/>
    </source>
</evidence>
<dbReference type="InterPro" id="IPR003594">
    <property type="entry name" value="HATPase_dom"/>
</dbReference>
<accession>A0A412G331</accession>
<dbReference type="CDD" id="cd00075">
    <property type="entry name" value="HATPase"/>
    <property type="match status" value="1"/>
</dbReference>
<keyword evidence="7" id="KW-0902">Two-component regulatory system</keyword>
<feature type="transmembrane region" description="Helical" evidence="9">
    <location>
        <begin position="150"/>
        <end position="172"/>
    </location>
</feature>
<dbReference type="SUPFAM" id="SSF47384">
    <property type="entry name" value="Homodimeric domain of signal transducing histidine kinase"/>
    <property type="match status" value="1"/>
</dbReference>
<dbReference type="EC" id="2.7.13.3" evidence="3"/>
<feature type="transmembrane region" description="Helical" evidence="9">
    <location>
        <begin position="6"/>
        <end position="25"/>
    </location>
</feature>
<dbReference type="SUPFAM" id="SSF55874">
    <property type="entry name" value="ATPase domain of HSP90 chaperone/DNA topoisomerase II/histidine kinase"/>
    <property type="match status" value="1"/>
</dbReference>
<evidence type="ECO:0000256" key="2">
    <source>
        <dbReference type="ARBA" id="ARBA00004370"/>
    </source>
</evidence>
<keyword evidence="4" id="KW-0597">Phosphoprotein</keyword>
<dbReference type="AlphaFoldDB" id="A0A412G331"/>
<dbReference type="Gene3D" id="1.10.287.130">
    <property type="match status" value="1"/>
</dbReference>
<dbReference type="InterPro" id="IPR050736">
    <property type="entry name" value="Sensor_HK_Regulatory"/>
</dbReference>
<evidence type="ECO:0000256" key="9">
    <source>
        <dbReference type="SAM" id="Phobius"/>
    </source>
</evidence>
<feature type="transmembrane region" description="Helical" evidence="9">
    <location>
        <begin position="214"/>
        <end position="233"/>
    </location>
</feature>
<keyword evidence="8" id="KW-0175">Coiled coil</keyword>
<comment type="catalytic activity">
    <reaction evidence="1">
        <text>ATP + protein L-histidine = ADP + protein N-phospho-L-histidine.</text>
        <dbReference type="EC" id="2.7.13.3"/>
    </reaction>
</comment>
<keyword evidence="9" id="KW-0812">Transmembrane</keyword>
<dbReference type="PROSITE" id="PS50109">
    <property type="entry name" value="HIS_KIN"/>
    <property type="match status" value="1"/>
</dbReference>
<dbReference type="SMART" id="SM00387">
    <property type="entry name" value="HATPase_c"/>
    <property type="match status" value="1"/>
</dbReference>
<evidence type="ECO:0000313" key="12">
    <source>
        <dbReference type="Proteomes" id="UP000284178"/>
    </source>
</evidence>
<keyword evidence="12" id="KW-1185">Reference proteome</keyword>
<proteinExistence type="predicted"/>
<dbReference type="PRINTS" id="PR00344">
    <property type="entry name" value="BCTRLSENSOR"/>
</dbReference>
<dbReference type="CDD" id="cd00082">
    <property type="entry name" value="HisKA"/>
    <property type="match status" value="1"/>
</dbReference>
<dbReference type="GO" id="GO:0000155">
    <property type="term" value="F:phosphorelay sensor kinase activity"/>
    <property type="evidence" value="ECO:0007669"/>
    <property type="project" value="InterPro"/>
</dbReference>
<keyword evidence="9" id="KW-0472">Membrane</keyword>